<accession>A0ACB9Z4C7</accession>
<name>A0ACB9Z4C7_9PEZI</name>
<evidence type="ECO:0000313" key="2">
    <source>
        <dbReference type="Proteomes" id="UP001497700"/>
    </source>
</evidence>
<gene>
    <name evidence="1" type="ORF">F4820DRAFT_416668</name>
</gene>
<protein>
    <submittedName>
        <fullName evidence="1">Uncharacterized protein</fullName>
    </submittedName>
</protein>
<dbReference type="Proteomes" id="UP001497700">
    <property type="component" value="Unassembled WGS sequence"/>
</dbReference>
<dbReference type="EMBL" id="MU393458">
    <property type="protein sequence ID" value="KAI4866468.1"/>
    <property type="molecule type" value="Genomic_DNA"/>
</dbReference>
<reference evidence="1 2" key="1">
    <citation type="journal article" date="2022" name="New Phytol.">
        <title>Ecological generalism drives hyperdiversity of secondary metabolite gene clusters in xylarialean endophytes.</title>
        <authorList>
            <person name="Franco M.E.E."/>
            <person name="Wisecaver J.H."/>
            <person name="Arnold A.E."/>
            <person name="Ju Y.M."/>
            <person name="Slot J.C."/>
            <person name="Ahrendt S."/>
            <person name="Moore L.P."/>
            <person name="Eastman K.E."/>
            <person name="Scott K."/>
            <person name="Konkel Z."/>
            <person name="Mondo S.J."/>
            <person name="Kuo A."/>
            <person name="Hayes R.D."/>
            <person name="Haridas S."/>
            <person name="Andreopoulos B."/>
            <person name="Riley R."/>
            <person name="LaButti K."/>
            <person name="Pangilinan J."/>
            <person name="Lipzen A."/>
            <person name="Amirebrahimi M."/>
            <person name="Yan J."/>
            <person name="Adam C."/>
            <person name="Keymanesh K."/>
            <person name="Ng V."/>
            <person name="Louie K."/>
            <person name="Northen T."/>
            <person name="Drula E."/>
            <person name="Henrissat B."/>
            <person name="Hsieh H.M."/>
            <person name="Youens-Clark K."/>
            <person name="Lutzoni F."/>
            <person name="Miadlikowska J."/>
            <person name="Eastwood D.C."/>
            <person name="Hamelin R.C."/>
            <person name="Grigoriev I.V."/>
            <person name="U'Ren J.M."/>
        </authorList>
    </citation>
    <scope>NUCLEOTIDE SEQUENCE [LARGE SCALE GENOMIC DNA]</scope>
    <source>
        <strain evidence="1 2">CBS 119005</strain>
    </source>
</reference>
<organism evidence="1 2">
    <name type="scientific">Hypoxylon rubiginosum</name>
    <dbReference type="NCBI Taxonomy" id="110542"/>
    <lineage>
        <taxon>Eukaryota</taxon>
        <taxon>Fungi</taxon>
        <taxon>Dikarya</taxon>
        <taxon>Ascomycota</taxon>
        <taxon>Pezizomycotina</taxon>
        <taxon>Sordariomycetes</taxon>
        <taxon>Xylariomycetidae</taxon>
        <taxon>Xylariales</taxon>
        <taxon>Hypoxylaceae</taxon>
        <taxon>Hypoxylon</taxon>
    </lineage>
</organism>
<sequence length="194" mass="20746">MSANTESLIGQGEFHSRKPRAEPLTTTGHKPGVKVGNDAVPEYHMEKFEPGTAPREHTFQPRPEEGETPAEYSNVETQRSTDPSDTLGGATSQSVHTGLGKPTQGQTSAELHGEHIGRRKKERAGLEGVGASVGDSVRQKGADLPEGVEKGSKGKDSVDYPSASERVPVSAEEVAAERNVPERAYDYTQSGKPK</sequence>
<keyword evidence="2" id="KW-1185">Reference proteome</keyword>
<evidence type="ECO:0000313" key="1">
    <source>
        <dbReference type="EMBL" id="KAI4866468.1"/>
    </source>
</evidence>
<proteinExistence type="predicted"/>
<comment type="caution">
    <text evidence="1">The sequence shown here is derived from an EMBL/GenBank/DDBJ whole genome shotgun (WGS) entry which is preliminary data.</text>
</comment>